<dbReference type="KEGG" id="blac:94351927"/>
<dbReference type="GeneID" id="94351927"/>
<proteinExistence type="predicted"/>
<reference evidence="1 2" key="1">
    <citation type="journal article" date="2021" name="Genome Biol.">
        <title>AFLAP: assembly-free linkage analysis pipeline using k-mers from genome sequencing data.</title>
        <authorList>
            <person name="Fletcher K."/>
            <person name="Zhang L."/>
            <person name="Gil J."/>
            <person name="Han R."/>
            <person name="Cavanaugh K."/>
            <person name="Michelmore R."/>
        </authorList>
    </citation>
    <scope>NUCLEOTIDE SEQUENCE [LARGE SCALE GENOMIC DNA]</scope>
    <source>
        <strain evidence="1 2">SF5</strain>
    </source>
</reference>
<accession>A0A976FJ48</accession>
<sequence length="84" mass="9460">MRAAVVPRGDGFGLRSRVDTGTHERQDAVFREEPCRNRGEIDLVKYTAKGIYIMPHDSVFYGSQAIRGEWRFVAKGVASCSVRK</sequence>
<organism evidence="1 2">
    <name type="scientific">Bremia lactucae</name>
    <name type="common">Lettuce downy mildew</name>
    <dbReference type="NCBI Taxonomy" id="4779"/>
    <lineage>
        <taxon>Eukaryota</taxon>
        <taxon>Sar</taxon>
        <taxon>Stramenopiles</taxon>
        <taxon>Oomycota</taxon>
        <taxon>Peronosporomycetes</taxon>
        <taxon>Peronosporales</taxon>
        <taxon>Peronosporaceae</taxon>
        <taxon>Bremia</taxon>
    </lineage>
</organism>
<dbReference type="Proteomes" id="UP000294530">
    <property type="component" value="Unassembled WGS sequence"/>
</dbReference>
<gene>
    <name evidence="1" type="ORF">CCR75_008202</name>
</gene>
<dbReference type="AlphaFoldDB" id="A0A976FJ48"/>
<protein>
    <submittedName>
        <fullName evidence="1">Uncharacterized protein</fullName>
    </submittedName>
</protein>
<keyword evidence="2" id="KW-1185">Reference proteome</keyword>
<dbReference type="EMBL" id="SHOA02000013">
    <property type="protein sequence ID" value="TDH67745.1"/>
    <property type="molecule type" value="Genomic_DNA"/>
</dbReference>
<evidence type="ECO:0000313" key="2">
    <source>
        <dbReference type="Proteomes" id="UP000294530"/>
    </source>
</evidence>
<dbReference type="RefSeq" id="XP_067817244.1">
    <property type="nucleotide sequence ID" value="XM_067966256.1"/>
</dbReference>
<name>A0A976FJ48_BRELC</name>
<evidence type="ECO:0000313" key="1">
    <source>
        <dbReference type="EMBL" id="TDH67745.1"/>
    </source>
</evidence>
<comment type="caution">
    <text evidence="1">The sequence shown here is derived from an EMBL/GenBank/DDBJ whole genome shotgun (WGS) entry which is preliminary data.</text>
</comment>